<dbReference type="PANTHER" id="PTHR42932:SF3">
    <property type="entry name" value="DNA PROTECTION DURING STARVATION PROTEIN"/>
    <property type="match status" value="1"/>
</dbReference>
<dbReference type="PIRSF" id="PIRSF005900">
    <property type="entry name" value="Dps"/>
    <property type="match status" value="1"/>
</dbReference>
<evidence type="ECO:0000259" key="3">
    <source>
        <dbReference type="Pfam" id="PF00210"/>
    </source>
</evidence>
<dbReference type="GO" id="GO:0016722">
    <property type="term" value="F:oxidoreductase activity, acting on metal ions"/>
    <property type="evidence" value="ECO:0007669"/>
    <property type="project" value="InterPro"/>
</dbReference>
<proteinExistence type="inferred from homology"/>
<evidence type="ECO:0000313" key="4">
    <source>
        <dbReference type="EMBL" id="KQB40024.1"/>
    </source>
</evidence>
<comment type="caution">
    <text evidence="4">The sequence shown here is derived from an EMBL/GenBank/DDBJ whole genome shotgun (WGS) entry which is preliminary data.</text>
</comment>
<organism evidence="4 5">
    <name type="scientific">Flavobacterium aquidurense</name>
    <dbReference type="NCBI Taxonomy" id="362413"/>
    <lineage>
        <taxon>Bacteria</taxon>
        <taxon>Pseudomonadati</taxon>
        <taxon>Bacteroidota</taxon>
        <taxon>Flavobacteriia</taxon>
        <taxon>Flavobacteriales</taxon>
        <taxon>Flavobacteriaceae</taxon>
        <taxon>Flavobacterium</taxon>
    </lineage>
</organism>
<feature type="domain" description="Ferritin/DPS" evidence="3">
    <location>
        <begin position="19"/>
        <end position="157"/>
    </location>
</feature>
<accession>A0A0Q0W6I8</accession>
<dbReference type="PROSITE" id="PS00819">
    <property type="entry name" value="DPS_2"/>
    <property type="match status" value="1"/>
</dbReference>
<comment type="similarity">
    <text evidence="1 2">Belongs to the Dps family.</text>
</comment>
<dbReference type="PATRIC" id="fig|362413.3.peg.687"/>
<dbReference type="GO" id="GO:0008199">
    <property type="term" value="F:ferric iron binding"/>
    <property type="evidence" value="ECO:0007669"/>
    <property type="project" value="InterPro"/>
</dbReference>
<dbReference type="AlphaFoldDB" id="A0A0Q0W6I8"/>
<dbReference type="InterPro" id="IPR012347">
    <property type="entry name" value="Ferritin-like"/>
</dbReference>
<dbReference type="EMBL" id="JRLF01000011">
    <property type="protein sequence ID" value="KQB40024.1"/>
    <property type="molecule type" value="Genomic_DNA"/>
</dbReference>
<dbReference type="InterPro" id="IPR023188">
    <property type="entry name" value="DPS_DNA-bd_CS"/>
</dbReference>
<dbReference type="PANTHER" id="PTHR42932">
    <property type="entry name" value="GENERAL STRESS PROTEIN 20U"/>
    <property type="match status" value="1"/>
</dbReference>
<dbReference type="PRINTS" id="PR01346">
    <property type="entry name" value="HELNAPAPROT"/>
</dbReference>
<reference evidence="4 5" key="1">
    <citation type="submission" date="2014-09" db="EMBL/GenBank/DDBJ databases">
        <title>Genome sequence of Flavobacterium aquidurense RC62.</title>
        <authorList>
            <person name="Kim J.F."/>
            <person name="Kwak M.-J."/>
        </authorList>
    </citation>
    <scope>NUCLEOTIDE SEQUENCE [LARGE SCALE GENOMIC DNA]</scope>
    <source>
        <strain evidence="4 5">RC62</strain>
    </source>
</reference>
<dbReference type="OrthoDB" id="9797023at2"/>
<evidence type="ECO:0000256" key="1">
    <source>
        <dbReference type="ARBA" id="ARBA00009497"/>
    </source>
</evidence>
<protein>
    <submittedName>
        <fullName evidence="4">Ferritin Dps family protein</fullName>
    </submittedName>
</protein>
<dbReference type="CDD" id="cd01043">
    <property type="entry name" value="DPS"/>
    <property type="match status" value="1"/>
</dbReference>
<evidence type="ECO:0000256" key="2">
    <source>
        <dbReference type="RuleBase" id="RU003875"/>
    </source>
</evidence>
<gene>
    <name evidence="4" type="ORF">RC62_708</name>
</gene>
<dbReference type="InterPro" id="IPR009078">
    <property type="entry name" value="Ferritin-like_SF"/>
</dbReference>
<dbReference type="InterPro" id="IPR002177">
    <property type="entry name" value="DPS_DNA-bd"/>
</dbReference>
<dbReference type="SUPFAM" id="SSF47240">
    <property type="entry name" value="Ferritin-like"/>
    <property type="match status" value="1"/>
</dbReference>
<dbReference type="STRING" id="362413.RC62_708"/>
<dbReference type="Pfam" id="PF00210">
    <property type="entry name" value="Ferritin"/>
    <property type="match status" value="1"/>
</dbReference>
<dbReference type="Gene3D" id="1.20.1260.10">
    <property type="match status" value="1"/>
</dbReference>
<evidence type="ECO:0000313" key="5">
    <source>
        <dbReference type="Proteomes" id="UP000050443"/>
    </source>
</evidence>
<name>A0A0Q0W6I8_9FLAO</name>
<dbReference type="Proteomes" id="UP000050443">
    <property type="component" value="Unassembled WGS sequence"/>
</dbReference>
<dbReference type="RefSeq" id="WP_055095326.1">
    <property type="nucleotide sequence ID" value="NZ_JRLF01000011.1"/>
</dbReference>
<sequence>METQIGIKQENISKVVNSLCQILADEFILYTKTRKSHWNVEGDDFYNKHLFFEEQYNQLDEIIDGVAERIRMLGHYAPATLKEFLELTHLSEQIKEKNDSKGFIKELLIDHESIIMHLRENITVFANDFHDLGTSDYITGLMETHEKMAWMLRSHLR</sequence>
<dbReference type="InterPro" id="IPR008331">
    <property type="entry name" value="Ferritin_DPS_dom"/>
</dbReference>